<organism evidence="1 2">
    <name type="scientific">Variovorax boronicumulans</name>
    <dbReference type="NCBI Taxonomy" id="436515"/>
    <lineage>
        <taxon>Bacteria</taxon>
        <taxon>Pseudomonadati</taxon>
        <taxon>Pseudomonadota</taxon>
        <taxon>Betaproteobacteria</taxon>
        <taxon>Burkholderiales</taxon>
        <taxon>Comamonadaceae</taxon>
        <taxon>Variovorax</taxon>
    </lineage>
</organism>
<evidence type="ECO:0000313" key="2">
    <source>
        <dbReference type="Proteomes" id="UP001242045"/>
    </source>
</evidence>
<comment type="caution">
    <text evidence="1">The sequence shown here is derived from an EMBL/GenBank/DDBJ whole genome shotgun (WGS) entry which is preliminary data.</text>
</comment>
<name>A0AAW8CSD1_9BURK</name>
<dbReference type="EMBL" id="JAUSRD010000004">
    <property type="protein sequence ID" value="MDP9893215.1"/>
    <property type="molecule type" value="Genomic_DNA"/>
</dbReference>
<protein>
    <submittedName>
        <fullName evidence="1">RNA-binding Zn-ribbon protein involved in translation (DUF1610 family)</fullName>
    </submittedName>
</protein>
<proteinExistence type="predicted"/>
<sequence length="66" mass="7309">MTIIKFSCPQCGNKDFKTAKEPTRIEDFNGAVCTSCGRALKKADIEKQALKEAEKLITASLGKFRK</sequence>
<reference evidence="1" key="1">
    <citation type="submission" date="2023-07" db="EMBL/GenBank/DDBJ databases">
        <title>Sorghum-associated microbial communities from plants grown in Nebraska, USA.</title>
        <authorList>
            <person name="Schachtman D."/>
        </authorList>
    </citation>
    <scope>NUCLEOTIDE SEQUENCE</scope>
    <source>
        <strain evidence="1">DS3754</strain>
    </source>
</reference>
<evidence type="ECO:0000313" key="1">
    <source>
        <dbReference type="EMBL" id="MDP9893215.1"/>
    </source>
</evidence>
<accession>A0AAW8CSD1</accession>
<gene>
    <name evidence="1" type="ORF">J2W31_002326</name>
</gene>
<dbReference type="AlphaFoldDB" id="A0AAW8CSD1"/>
<dbReference type="Proteomes" id="UP001242045">
    <property type="component" value="Unassembled WGS sequence"/>
</dbReference>
<dbReference type="RefSeq" id="WP_307684847.1">
    <property type="nucleotide sequence ID" value="NZ_JAUSRD010000004.1"/>
</dbReference>